<accession>A0A9D1GWM0</accession>
<proteinExistence type="inferred from homology"/>
<dbReference type="AlphaFoldDB" id="A0A9D1GWM0"/>
<comment type="subcellular location">
    <subcellularLocation>
        <location evidence="1">Membrane</location>
        <topology evidence="1">Multi-pass membrane protein</topology>
    </subcellularLocation>
</comment>
<protein>
    <submittedName>
        <fullName evidence="8">TerC/Alx family metal homeostasis membrane protein</fullName>
    </submittedName>
</protein>
<evidence type="ECO:0000256" key="2">
    <source>
        <dbReference type="ARBA" id="ARBA00007511"/>
    </source>
</evidence>
<reference evidence="8" key="1">
    <citation type="submission" date="2020-10" db="EMBL/GenBank/DDBJ databases">
        <authorList>
            <person name="Gilroy R."/>
        </authorList>
    </citation>
    <scope>NUCLEOTIDE SEQUENCE</scope>
    <source>
        <strain evidence="8">ChiGjej1B1-24693</strain>
    </source>
</reference>
<reference evidence="8" key="2">
    <citation type="journal article" date="2021" name="PeerJ">
        <title>Extensive microbial diversity within the chicken gut microbiome revealed by metagenomics and culture.</title>
        <authorList>
            <person name="Gilroy R."/>
            <person name="Ravi A."/>
            <person name="Getino M."/>
            <person name="Pursley I."/>
            <person name="Horton D.L."/>
            <person name="Alikhan N.F."/>
            <person name="Baker D."/>
            <person name="Gharbi K."/>
            <person name="Hall N."/>
            <person name="Watson M."/>
            <person name="Adriaenssens E.M."/>
            <person name="Foster-Nyarko E."/>
            <person name="Jarju S."/>
            <person name="Secka A."/>
            <person name="Antonio M."/>
            <person name="Oren A."/>
            <person name="Chaudhuri R.R."/>
            <person name="La Ragione R."/>
            <person name="Hildebrand F."/>
            <person name="Pallen M.J."/>
        </authorList>
    </citation>
    <scope>NUCLEOTIDE SEQUENCE</scope>
    <source>
        <strain evidence="8">ChiGjej1B1-24693</strain>
    </source>
</reference>
<dbReference type="InterPro" id="IPR005496">
    <property type="entry name" value="Integral_membrane_TerC"/>
</dbReference>
<evidence type="ECO:0000256" key="6">
    <source>
        <dbReference type="SAM" id="MobiDB-lite"/>
    </source>
</evidence>
<name>A0A9D1GWM0_9ACTN</name>
<feature type="transmembrane region" description="Helical" evidence="7">
    <location>
        <begin position="227"/>
        <end position="248"/>
    </location>
</feature>
<keyword evidence="3 7" id="KW-0812">Transmembrane</keyword>
<feature type="transmembrane region" description="Helical" evidence="7">
    <location>
        <begin position="255"/>
        <end position="278"/>
    </location>
</feature>
<evidence type="ECO:0000313" key="9">
    <source>
        <dbReference type="Proteomes" id="UP000886842"/>
    </source>
</evidence>
<comment type="similarity">
    <text evidence="2">Belongs to the TerC family.</text>
</comment>
<dbReference type="Proteomes" id="UP000886842">
    <property type="component" value="Unassembled WGS sequence"/>
</dbReference>
<dbReference type="PANTHER" id="PTHR30238">
    <property type="entry name" value="MEMBRANE BOUND PREDICTED REDOX MODULATOR"/>
    <property type="match status" value="1"/>
</dbReference>
<evidence type="ECO:0000256" key="7">
    <source>
        <dbReference type="SAM" id="Phobius"/>
    </source>
</evidence>
<feature type="transmembrane region" description="Helical" evidence="7">
    <location>
        <begin position="6"/>
        <end position="26"/>
    </location>
</feature>
<keyword evidence="5 7" id="KW-0472">Membrane</keyword>
<dbReference type="Pfam" id="PF03741">
    <property type="entry name" value="TerC"/>
    <property type="match status" value="1"/>
</dbReference>
<evidence type="ECO:0000256" key="3">
    <source>
        <dbReference type="ARBA" id="ARBA00022692"/>
    </source>
</evidence>
<dbReference type="NCBIfam" id="TIGR03718">
    <property type="entry name" value="R_switched_Alx"/>
    <property type="match status" value="1"/>
</dbReference>
<gene>
    <name evidence="8" type="ORF">IAA98_04905</name>
</gene>
<sequence length="347" mass="38526">MNVHLYAWVITVVVTIAVLVVDVVIIGRRPHEPSMKEAGSFIGMYVAMAVLFGIGVWMVSGADYGKQFFAGWLTEYSLSIDNLFIFVIIMTKMKVPRHLQQFALMVGIILALVFRAVFIALGAAVIDRFAAVFFLFGGYLIYTAIKLFVEWLKGDDDEEEAKDGLFVRLIRRSFPSTRDFRGVKLTVSDDGKRLLTPMFFVILALGTTDLIFALDSIPAIYGLTQEPFLVFTANVFALMGLRQLYFLIGGLLKRLIYLSVGLSVILVFIGVKLMLHAFHETHVLEWIGYHGPVPEVSTELSLGVIVTTLVVTTVASLIRTRGKSAADLTPAKPSDGEDFPDYRAPKD</sequence>
<feature type="transmembrane region" description="Helical" evidence="7">
    <location>
        <begin position="69"/>
        <end position="90"/>
    </location>
</feature>
<feature type="transmembrane region" description="Helical" evidence="7">
    <location>
        <begin position="298"/>
        <end position="318"/>
    </location>
</feature>
<evidence type="ECO:0000256" key="5">
    <source>
        <dbReference type="ARBA" id="ARBA00023136"/>
    </source>
</evidence>
<feature type="transmembrane region" description="Helical" evidence="7">
    <location>
        <begin position="38"/>
        <end position="57"/>
    </location>
</feature>
<feature type="transmembrane region" description="Helical" evidence="7">
    <location>
        <begin position="102"/>
        <end position="123"/>
    </location>
</feature>
<feature type="region of interest" description="Disordered" evidence="6">
    <location>
        <begin position="326"/>
        <end position="347"/>
    </location>
</feature>
<feature type="transmembrane region" description="Helical" evidence="7">
    <location>
        <begin position="198"/>
        <end position="221"/>
    </location>
</feature>
<organism evidence="8 9">
    <name type="scientific">Candidatus Avipropionibacterium avicola</name>
    <dbReference type="NCBI Taxonomy" id="2840701"/>
    <lineage>
        <taxon>Bacteria</taxon>
        <taxon>Bacillati</taxon>
        <taxon>Actinomycetota</taxon>
        <taxon>Actinomycetes</taxon>
        <taxon>Propionibacteriales</taxon>
        <taxon>Propionibacteriaceae</taxon>
        <taxon>Propionibacteriaceae incertae sedis</taxon>
        <taxon>Candidatus Avipropionibacterium</taxon>
    </lineage>
</organism>
<dbReference type="EMBL" id="DVLP01000148">
    <property type="protein sequence ID" value="HIT74904.1"/>
    <property type="molecule type" value="Genomic_DNA"/>
</dbReference>
<dbReference type="PANTHER" id="PTHR30238:SF0">
    <property type="entry name" value="THYLAKOID MEMBRANE PROTEIN TERC, CHLOROPLASTIC"/>
    <property type="match status" value="1"/>
</dbReference>
<dbReference type="GO" id="GO:0016020">
    <property type="term" value="C:membrane"/>
    <property type="evidence" value="ECO:0007669"/>
    <property type="project" value="UniProtKB-SubCell"/>
</dbReference>
<evidence type="ECO:0000256" key="1">
    <source>
        <dbReference type="ARBA" id="ARBA00004141"/>
    </source>
</evidence>
<keyword evidence="4 7" id="KW-1133">Transmembrane helix</keyword>
<feature type="transmembrane region" description="Helical" evidence="7">
    <location>
        <begin position="129"/>
        <end position="149"/>
    </location>
</feature>
<comment type="caution">
    <text evidence="8">The sequence shown here is derived from an EMBL/GenBank/DDBJ whole genome shotgun (WGS) entry which is preliminary data.</text>
</comment>
<evidence type="ECO:0000313" key="8">
    <source>
        <dbReference type="EMBL" id="HIT74904.1"/>
    </source>
</evidence>
<evidence type="ECO:0000256" key="4">
    <source>
        <dbReference type="ARBA" id="ARBA00022989"/>
    </source>
</evidence>
<dbReference type="InterPro" id="IPR022369">
    <property type="entry name" value="Integral_membrane_TerC_rswitch"/>
</dbReference>